<dbReference type="Proteomes" id="UP001433508">
    <property type="component" value="Unassembled WGS sequence"/>
</dbReference>
<gene>
    <name evidence="1" type="ORF">V1525DRAFT_430371</name>
</gene>
<evidence type="ECO:0000313" key="1">
    <source>
        <dbReference type="EMBL" id="KAK9240041.1"/>
    </source>
</evidence>
<comment type="caution">
    <text evidence="1">The sequence shown here is derived from an EMBL/GenBank/DDBJ whole genome shotgun (WGS) entry which is preliminary data.</text>
</comment>
<sequence>MDDALRLCLKSSSRPALRFLRLLILSLILDTRRGGVSQCVPCNMQSEYFRVYENLISDKFKSRVDGLQTLRRLVLNPATTVTHDKTYHKMIEGVFQVVLKEKQLYVRSNGVKAGQIVERMSLAASVFRTLVEQGVEIFRAKTFNALTNHIVQVSMHNDEFMDPIALDYLKALKALCAYPPHVEHLSMDDWTDLASYLAAGIALQIQAAEKEQTRRLRSAALELVACLENMMAATNAPIAKCARFVYTSLRELLLFVTVESGIHRNVFWCVNKILSYVIVNDRALYAEMVTDLIPIVASLWNGKTSAMKEQLIATIAYIYPGAQTLPSEKIDEPMRNLVYVIFMEYRSRLQRDLLQIDDITLAPGGTTAWLSTSQFYLSSEKGITPWMILMILARCNDFIDPESYESVTTVNYVSPVSDITRKRRRLIDSDSDTSPEDSGSTTNIDQLFSKLRSASESHELALLQLISFILHLDRRNQNVQNYVSSLNAFAASDNSNIASWAMVSLAALTASEDARNREVESEWFESWELCTRRMASHGTCQASCHLLRHLLSSGVVPYSRVAGIIDSLIPSVETIGPVIVCDSSLGFWETCLSARQLASPKQTVDAADRIVKWLFGRIIAGGTSWRRFGRIFRNTNICSVANFILRCCGLHVLPSPRRSLLCKLESGIVEFLHQLEYDKDVISYMVLIGKLYPADCRAVEDNNTFVGQYATQVEDTIMESMAMMLADYLAAAETNPSSEVIENQFDTALLALLIDSRIGKLDRHQRSEISPLQKLVRDMADRIQNSDSKSEFASMVVHSLASIDGSMDFRTAANSLAELFRPICIALEARLYTSPNSPEAGNTPVTTDTDFDRISNKSKQHIVDPGDVPRKWNASSFEWTARTFSTVTRLWLQIVMASSRDPQTDILKRFKQVPVYVFSVNLPELLEVMTTEFIPNGNIRAIEMLYRLIGSRLLPRYEYERSEPTVVFCAKALSASAHLWVPSTSDHGLRTVATDIYKWTVRLALDKMTMSYFVRWNLAVLLLDIQRLDQNFRVEADMPSPRAYFLQLLRDPDCRVRYKLATLMPDFVKEYSVTDHAAVYADIHESLDNSSEHTEGMIVRSLTISKLLSTSPAMVRSAVFNLVEMAEFPEIEDYVAYCFRTAAMEQGLTDPRTLFDIFSPQIIYTRFEMNESFDDFTFRIFGYKSRKEFFESNYEEYVAQLVTSLRPGILSEIDELAQLIGMRSSKVVLESLARIMAYACSGFLNDKQKTTRVHEVLKTFFTAKELSEACRSRVSTASAILLNIMDVRRICAEDFQSAGLEDAAKKWTDLNRYSVAVELADRNQPSYDPQRTFAAIQRLGDFGNFDMRAQEAKNPVGSFVYITRMILDMLSKCTNGIQQCRVIKALKVHIALKDMTAKRYPARMILHAVIPLVTVLECTSDILDIVHTLLRSPGLVDTDRGAATPQVWRENLLARFVLEISFYLRKLQKRPGLSAFVPKELISQFKADVAATILKLASRNKFIAQHLRWLQSVVVYDTSDENAIPAWTKREIALVVLDKDKVFGDSGRKYALKLLGLELGRSDTSSDRMLSHDEDCKEIVPSLLRICKEQEVPEDFTVWAARTCGRAYASSGIVPTQWYDDMPINPTENAALAHEDQYQIFSIVSCILDLLDSDDFAVVRLAEATLRRIFLYLSDQHDMQHALPDHIVEAVLFDETDVSLGRESTTQQSELPTDMKFDAWARRIATTICSVLQTPHRAFYANLPVVINAVDGFAAKILPHLLHEYVLNKMRSKEVTSIFNDCFRSVSDDTVEHASLLIRAFIYLQNQPFIPNQNQLLRFRCIEGLDYLAFLNAALVCKMYSAAFLILECVWSTGVSEEILCKHLVQIYQGIDDPDALYGVPTEPTLQSIIDFSEFEHDGWKSLSYRGAMLDNDIHTASRDPANILGVFNAFSNLGLNGLSMGISNSDFLGMNASEQLYETSWKLGQWHIPVVSHATSRHSVIYEVLQKVNKAAMDPVLADRLKADDLMRDSSIAIFKGLSSSLNTAHSIREAMYSFSILTEAWEIWSVKLPNDIYHILDKFDNRMKWIEETRFAYSEDILLARQMMFNALSRINLDIFENKRTDFWAAETISLKNMTSAARRHGELQKALSFCVKFDNLAESSFGDKNAILLARVMETSNVLWAKGERAVAIKMLKSLVGADNGRSSFDALQVAPTTVLATLAQWISAARQERPDDILTNYLDPAVEKTTTFVGEGTLKSQVYHQYAVFCDGQLRNESTLEDFSRVDRMRADKMIEKSRLQAMIKSAQSENQKKVCISHLAKVEKMLAIDDAEYQRLVSNRQTFLANSITFYLMSLAASDEFDEDSFRFCSLWLANSADDIANKATETLIDTIPTAKMVNWINQLSSRLLYEDTRFQKVLQKLVSKICRLHPYHSLYQISALTMTKSGGRGASARNAVIRAKAGIDIWSSLKSTHSYWSHYLRPVEEFCGKAIPLSKFQVKNRNGYKPEMLPDRSWWDRAIHDLQLPPPTMSIPVRPDCDYSTVPKMVSVDKDVSLAAGINMPKIVRAKADDGRTYTMLMKGGNDDLRQDAIMEQVFEQVNSFLRKNESTKQRNMHVRTYKVIPLNPSSGIIEFVQHTVAFLNAVQPLHEAYYPDDWSHTKARSHIRAALEKKDWTVADRVRAYREVVKHVRPALRFFFLERFRTPHEWVQSKTIYTRGTAAMSILGYVLGLGDRHCNNILLDTSTGEPVHIDLGIAFEQGRLLPIPETVPFRLTRDVVDGMGISGTEGVFRRCCEFMLDVLRQEAENIMTVLEVLKYDPLYSWTISPLRMKRFEETEDTDPLSKQVTPSPKGDGSEADRALLGTSQKLSKTLSVDAVVNQLIQQASDPHNLALLYFGWTAFY</sequence>
<accession>A0ACC3T8N0</accession>
<evidence type="ECO:0000313" key="2">
    <source>
        <dbReference type="Proteomes" id="UP001433508"/>
    </source>
</evidence>
<reference evidence="2" key="1">
    <citation type="journal article" date="2024" name="Front. Bioeng. Biotechnol.">
        <title>Genome-scale model development and genomic sequencing of the oleaginous clade Lipomyces.</title>
        <authorList>
            <person name="Czajka J.J."/>
            <person name="Han Y."/>
            <person name="Kim J."/>
            <person name="Mondo S.J."/>
            <person name="Hofstad B.A."/>
            <person name="Robles A."/>
            <person name="Haridas S."/>
            <person name="Riley R."/>
            <person name="LaButti K."/>
            <person name="Pangilinan J."/>
            <person name="Andreopoulos W."/>
            <person name="Lipzen A."/>
            <person name="Yan J."/>
            <person name="Wang M."/>
            <person name="Ng V."/>
            <person name="Grigoriev I.V."/>
            <person name="Spatafora J.W."/>
            <person name="Magnuson J.K."/>
            <person name="Baker S.E."/>
            <person name="Pomraning K.R."/>
        </authorList>
    </citation>
    <scope>NUCLEOTIDE SEQUENCE [LARGE SCALE GENOMIC DNA]</scope>
    <source>
        <strain evidence="2">CBS 7786</strain>
    </source>
</reference>
<proteinExistence type="predicted"/>
<name>A0ACC3T8N0_LIPKO</name>
<dbReference type="EMBL" id="MU971342">
    <property type="protein sequence ID" value="KAK9240041.1"/>
    <property type="molecule type" value="Genomic_DNA"/>
</dbReference>
<keyword evidence="2" id="KW-1185">Reference proteome</keyword>
<protein>
    <submittedName>
        <fullName evidence="1">Uncharacterized protein</fullName>
    </submittedName>
</protein>
<organism evidence="1 2">
    <name type="scientific">Lipomyces kononenkoae</name>
    <name type="common">Yeast</name>
    <dbReference type="NCBI Taxonomy" id="34357"/>
    <lineage>
        <taxon>Eukaryota</taxon>
        <taxon>Fungi</taxon>
        <taxon>Dikarya</taxon>
        <taxon>Ascomycota</taxon>
        <taxon>Saccharomycotina</taxon>
        <taxon>Lipomycetes</taxon>
        <taxon>Lipomycetales</taxon>
        <taxon>Lipomycetaceae</taxon>
        <taxon>Lipomyces</taxon>
    </lineage>
</organism>